<dbReference type="InterPro" id="IPR050266">
    <property type="entry name" value="AB_hydrolase_sf"/>
</dbReference>
<accession>A0A810QFR9</accession>
<reference evidence="2" key="1">
    <citation type="submission" date="2020-09" db="EMBL/GenBank/DDBJ databases">
        <title>New species isolated from human feces.</title>
        <authorList>
            <person name="Kitahara M."/>
            <person name="Shigeno Y."/>
            <person name="Shime M."/>
            <person name="Matsumoto Y."/>
            <person name="Nakamura S."/>
            <person name="Motooka D."/>
            <person name="Fukuoka S."/>
            <person name="Nishikawa H."/>
            <person name="Benno Y."/>
        </authorList>
    </citation>
    <scope>NUCLEOTIDE SEQUENCE</scope>
    <source>
        <strain evidence="2">MM59</strain>
    </source>
</reference>
<dbReference type="Gene3D" id="3.40.50.1820">
    <property type="entry name" value="alpha/beta hydrolase"/>
    <property type="match status" value="2"/>
</dbReference>
<feature type="domain" description="AB hydrolase-1" evidence="1">
    <location>
        <begin position="14"/>
        <end position="208"/>
    </location>
</feature>
<dbReference type="GO" id="GO:0016787">
    <property type="term" value="F:hydrolase activity"/>
    <property type="evidence" value="ECO:0007669"/>
    <property type="project" value="UniProtKB-KW"/>
</dbReference>
<dbReference type="EMBL" id="AP023420">
    <property type="protein sequence ID" value="BCK85057.1"/>
    <property type="molecule type" value="Genomic_DNA"/>
</dbReference>
<proteinExistence type="predicted"/>
<dbReference type="PANTHER" id="PTHR43798">
    <property type="entry name" value="MONOACYLGLYCEROL LIPASE"/>
    <property type="match status" value="1"/>
</dbReference>
<dbReference type="InterPro" id="IPR000073">
    <property type="entry name" value="AB_hydrolase_1"/>
</dbReference>
<name>A0A810QFR9_9FIRM</name>
<dbReference type="AlphaFoldDB" id="A0A810QFR9"/>
<dbReference type="SUPFAM" id="SSF53474">
    <property type="entry name" value="alpha/beta-Hydrolases"/>
    <property type="match status" value="1"/>
</dbReference>
<organism evidence="2 3">
    <name type="scientific">Pusillibacter faecalis</name>
    <dbReference type="NCBI Taxonomy" id="2714358"/>
    <lineage>
        <taxon>Bacteria</taxon>
        <taxon>Bacillati</taxon>
        <taxon>Bacillota</taxon>
        <taxon>Clostridia</taxon>
        <taxon>Eubacteriales</taxon>
        <taxon>Oscillospiraceae</taxon>
        <taxon>Pusillibacter</taxon>
    </lineage>
</organism>
<gene>
    <name evidence="2" type="ORF">MM59RIKEN_23760</name>
</gene>
<dbReference type="InterPro" id="IPR029058">
    <property type="entry name" value="AB_hydrolase_fold"/>
</dbReference>
<keyword evidence="2" id="KW-0378">Hydrolase</keyword>
<dbReference type="GO" id="GO:0016020">
    <property type="term" value="C:membrane"/>
    <property type="evidence" value="ECO:0007669"/>
    <property type="project" value="TreeGrafter"/>
</dbReference>
<evidence type="ECO:0000313" key="2">
    <source>
        <dbReference type="EMBL" id="BCK85057.1"/>
    </source>
</evidence>
<dbReference type="KEGG" id="pfaa:MM59RIKEN_23760"/>
<keyword evidence="3" id="KW-1185">Reference proteome</keyword>
<sequence length="214" mass="23960">MKKHRKDVTPVKTVFLHGLGQTSHSWDQMAEALGPSLDLLCPDLPGLLRSGEVSYPKLYAGVSRYCDALPGPLNVCGLSLGGILALQYAIEHPEHIHALALIGTQYTMPKTLLRIQSLLFHLMPERMFPRDGFDKSAFLHLTNSMLDLNLEASLPRLQCPVLVVCGERDTPNRRASLELQRRLPHAELRIVEEAGHEVNLDAPRKLAELLRDFF</sequence>
<protein>
    <submittedName>
        <fullName evidence="2">Acyl-CoA thioester hydrolase</fullName>
    </submittedName>
</protein>
<dbReference type="Proteomes" id="UP000679848">
    <property type="component" value="Chromosome"/>
</dbReference>
<dbReference type="PANTHER" id="PTHR43798:SF33">
    <property type="entry name" value="HYDROLASE, PUTATIVE (AFU_ORTHOLOGUE AFUA_2G14860)-RELATED"/>
    <property type="match status" value="1"/>
</dbReference>
<evidence type="ECO:0000259" key="1">
    <source>
        <dbReference type="Pfam" id="PF12697"/>
    </source>
</evidence>
<evidence type="ECO:0000313" key="3">
    <source>
        <dbReference type="Proteomes" id="UP000679848"/>
    </source>
</evidence>
<dbReference type="Pfam" id="PF12697">
    <property type="entry name" value="Abhydrolase_6"/>
    <property type="match status" value="1"/>
</dbReference>